<dbReference type="InterPro" id="IPR051055">
    <property type="entry name" value="PIF1_helicase"/>
</dbReference>
<reference evidence="4" key="2">
    <citation type="submission" date="2015-01" db="EMBL/GenBank/DDBJ databases">
        <title>Evolutionary Origins and Diversification of the Mycorrhizal Mutualists.</title>
        <authorList>
            <consortium name="DOE Joint Genome Institute"/>
            <consortium name="Mycorrhizal Genomics Consortium"/>
            <person name="Kohler A."/>
            <person name="Kuo A."/>
            <person name="Nagy L.G."/>
            <person name="Floudas D."/>
            <person name="Copeland A."/>
            <person name="Barry K.W."/>
            <person name="Cichocki N."/>
            <person name="Veneault-Fourrey C."/>
            <person name="LaButti K."/>
            <person name="Lindquist E.A."/>
            <person name="Lipzen A."/>
            <person name="Lundell T."/>
            <person name="Morin E."/>
            <person name="Murat C."/>
            <person name="Riley R."/>
            <person name="Ohm R."/>
            <person name="Sun H."/>
            <person name="Tunlid A."/>
            <person name="Henrissat B."/>
            <person name="Grigoriev I.V."/>
            <person name="Hibbett D.S."/>
            <person name="Martin F."/>
        </authorList>
    </citation>
    <scope>NUCLEOTIDE SEQUENCE [LARGE SCALE GENOMIC DNA]</scope>
    <source>
        <strain evidence="4">Marx 270</strain>
    </source>
</reference>
<name>A0A0C3NUU1_PISTI</name>
<comment type="cofactor">
    <cofactor evidence="1">
        <name>Mg(2+)</name>
        <dbReference type="ChEBI" id="CHEBI:18420"/>
    </cofactor>
</comment>
<keyword evidence="1" id="KW-0347">Helicase</keyword>
<proteinExistence type="inferred from homology"/>
<dbReference type="EC" id="5.6.2.3" evidence="1"/>
<dbReference type="GO" id="GO:0006310">
    <property type="term" value="P:DNA recombination"/>
    <property type="evidence" value="ECO:0007669"/>
    <property type="project" value="UniProtKB-KW"/>
</dbReference>
<dbReference type="GO" id="GO:0043139">
    <property type="term" value="F:5'-3' DNA helicase activity"/>
    <property type="evidence" value="ECO:0007669"/>
    <property type="project" value="UniProtKB-EC"/>
</dbReference>
<dbReference type="PANTHER" id="PTHR47642">
    <property type="entry name" value="ATP-DEPENDENT DNA HELICASE"/>
    <property type="match status" value="1"/>
</dbReference>
<dbReference type="AlphaFoldDB" id="A0A0C3NUU1"/>
<reference evidence="3 4" key="1">
    <citation type="submission" date="2014-04" db="EMBL/GenBank/DDBJ databases">
        <authorList>
            <consortium name="DOE Joint Genome Institute"/>
            <person name="Kuo A."/>
            <person name="Kohler A."/>
            <person name="Costa M.D."/>
            <person name="Nagy L.G."/>
            <person name="Floudas D."/>
            <person name="Copeland A."/>
            <person name="Barry K.W."/>
            <person name="Cichocki N."/>
            <person name="Veneault-Fourrey C."/>
            <person name="LaButti K."/>
            <person name="Lindquist E.A."/>
            <person name="Lipzen A."/>
            <person name="Lundell T."/>
            <person name="Morin E."/>
            <person name="Murat C."/>
            <person name="Sun H."/>
            <person name="Tunlid A."/>
            <person name="Henrissat B."/>
            <person name="Grigoriev I.V."/>
            <person name="Hibbett D.S."/>
            <person name="Martin F."/>
            <person name="Nordberg H.P."/>
            <person name="Cantor M.N."/>
            <person name="Hua S.X."/>
        </authorList>
    </citation>
    <scope>NUCLEOTIDE SEQUENCE [LARGE SCALE GENOMIC DNA]</scope>
    <source>
        <strain evidence="3 4">Marx 270</strain>
    </source>
</reference>
<dbReference type="InterPro" id="IPR010285">
    <property type="entry name" value="DNA_helicase_pif1-like_DEAD"/>
</dbReference>
<dbReference type="Proteomes" id="UP000054217">
    <property type="component" value="Unassembled WGS sequence"/>
</dbReference>
<comment type="similarity">
    <text evidence="1">Belongs to the helicase family.</text>
</comment>
<evidence type="ECO:0000259" key="2">
    <source>
        <dbReference type="Pfam" id="PF05970"/>
    </source>
</evidence>
<dbReference type="GO" id="GO:0016887">
    <property type="term" value="F:ATP hydrolysis activity"/>
    <property type="evidence" value="ECO:0007669"/>
    <property type="project" value="RHEA"/>
</dbReference>
<organism evidence="3 4">
    <name type="scientific">Pisolithus tinctorius Marx 270</name>
    <dbReference type="NCBI Taxonomy" id="870435"/>
    <lineage>
        <taxon>Eukaryota</taxon>
        <taxon>Fungi</taxon>
        <taxon>Dikarya</taxon>
        <taxon>Basidiomycota</taxon>
        <taxon>Agaricomycotina</taxon>
        <taxon>Agaricomycetes</taxon>
        <taxon>Agaricomycetidae</taxon>
        <taxon>Boletales</taxon>
        <taxon>Sclerodermatineae</taxon>
        <taxon>Pisolithaceae</taxon>
        <taxon>Pisolithus</taxon>
    </lineage>
</organism>
<dbReference type="OrthoDB" id="432234at2759"/>
<sequence length="278" mass="31377">MISKWSLETNMEQRHAFMIVIEHMLHNDPEQMLMFITGIGRSGKSHLIRVIVDVFAQKGHSREILLSAPTGSAACLIDGFMIHALTLMNSQSMGDANQQTVDMDELQEIWHDVTYLVLDEVSMVSMELLANIAKWISLAKAGEPERRDKPFGGINIIFMGGMVQLRPINGTVLYSHAVVNNLSRCMFETVKAQRHLFGAFLWRSLTHVVQLVQNEHAKADLTFIEMLGWIRLGSATMSVGSPPSDWHHLQQRLLSELHKNSIDDFLHFSEAPIVFGEC</sequence>
<dbReference type="SUPFAM" id="SSF52540">
    <property type="entry name" value="P-loop containing nucleoside triphosphate hydrolases"/>
    <property type="match status" value="1"/>
</dbReference>
<protein>
    <recommendedName>
        <fullName evidence="1">ATP-dependent DNA helicase</fullName>
        <ecNumber evidence="1">5.6.2.3</ecNumber>
    </recommendedName>
</protein>
<dbReference type="HOGENOM" id="CLU_1001568_0_0_1"/>
<dbReference type="InterPro" id="IPR027417">
    <property type="entry name" value="P-loop_NTPase"/>
</dbReference>
<accession>A0A0C3NUU1</accession>
<dbReference type="GO" id="GO:0005524">
    <property type="term" value="F:ATP binding"/>
    <property type="evidence" value="ECO:0007669"/>
    <property type="project" value="UniProtKB-KW"/>
</dbReference>
<dbReference type="STRING" id="870435.A0A0C3NUU1"/>
<gene>
    <name evidence="3" type="ORF">M404DRAFT_156400</name>
</gene>
<keyword evidence="1" id="KW-0378">Hydrolase</keyword>
<dbReference type="Pfam" id="PF05970">
    <property type="entry name" value="PIF1"/>
    <property type="match status" value="1"/>
</dbReference>
<dbReference type="InParanoid" id="A0A0C3NUU1"/>
<evidence type="ECO:0000313" key="3">
    <source>
        <dbReference type="EMBL" id="KIN98983.1"/>
    </source>
</evidence>
<keyword evidence="1" id="KW-0233">DNA recombination</keyword>
<dbReference type="GO" id="GO:0006281">
    <property type="term" value="P:DNA repair"/>
    <property type="evidence" value="ECO:0007669"/>
    <property type="project" value="UniProtKB-KW"/>
</dbReference>
<keyword evidence="4" id="KW-1185">Reference proteome</keyword>
<comment type="catalytic activity">
    <reaction evidence="1">
        <text>ATP + H2O = ADP + phosphate + H(+)</text>
        <dbReference type="Rhea" id="RHEA:13065"/>
        <dbReference type="ChEBI" id="CHEBI:15377"/>
        <dbReference type="ChEBI" id="CHEBI:15378"/>
        <dbReference type="ChEBI" id="CHEBI:30616"/>
        <dbReference type="ChEBI" id="CHEBI:43474"/>
        <dbReference type="ChEBI" id="CHEBI:456216"/>
        <dbReference type="EC" id="5.6.2.3"/>
    </reaction>
</comment>
<dbReference type="EMBL" id="KN832010">
    <property type="protein sequence ID" value="KIN98983.1"/>
    <property type="molecule type" value="Genomic_DNA"/>
</dbReference>
<evidence type="ECO:0000313" key="4">
    <source>
        <dbReference type="Proteomes" id="UP000054217"/>
    </source>
</evidence>
<feature type="domain" description="DNA helicase Pif1-like DEAD-box helicase" evidence="2">
    <location>
        <begin position="10"/>
        <end position="235"/>
    </location>
</feature>
<keyword evidence="1" id="KW-0547">Nucleotide-binding</keyword>
<keyword evidence="1" id="KW-0234">DNA repair</keyword>
<evidence type="ECO:0000256" key="1">
    <source>
        <dbReference type="RuleBase" id="RU363044"/>
    </source>
</evidence>
<dbReference type="Gene3D" id="3.40.50.300">
    <property type="entry name" value="P-loop containing nucleotide triphosphate hydrolases"/>
    <property type="match status" value="1"/>
</dbReference>
<dbReference type="GO" id="GO:0000723">
    <property type="term" value="P:telomere maintenance"/>
    <property type="evidence" value="ECO:0007669"/>
    <property type="project" value="InterPro"/>
</dbReference>
<keyword evidence="1" id="KW-0067">ATP-binding</keyword>
<keyword evidence="1" id="KW-0227">DNA damage</keyword>